<dbReference type="NCBIfam" id="TIGR00347">
    <property type="entry name" value="bioD"/>
    <property type="match status" value="1"/>
</dbReference>
<dbReference type="PIRSF" id="PIRSF006755">
    <property type="entry name" value="DTB_synth"/>
    <property type="match status" value="1"/>
</dbReference>
<gene>
    <name evidence="9 10" type="primary">bioD</name>
    <name evidence="10" type="ORF">ENV75_00365</name>
</gene>
<evidence type="ECO:0000256" key="1">
    <source>
        <dbReference type="ARBA" id="ARBA00022490"/>
    </source>
</evidence>
<evidence type="ECO:0000256" key="5">
    <source>
        <dbReference type="ARBA" id="ARBA00022756"/>
    </source>
</evidence>
<keyword evidence="7 9" id="KW-0460">Magnesium</keyword>
<dbReference type="EMBL" id="DTHO01000003">
    <property type="protein sequence ID" value="HGG98902.1"/>
    <property type="molecule type" value="Genomic_DNA"/>
</dbReference>
<evidence type="ECO:0000256" key="2">
    <source>
        <dbReference type="ARBA" id="ARBA00022598"/>
    </source>
</evidence>
<evidence type="ECO:0000313" key="10">
    <source>
        <dbReference type="EMBL" id="HGG98902.1"/>
    </source>
</evidence>
<keyword evidence="3 9" id="KW-0479">Metal-binding</keyword>
<dbReference type="GO" id="GO:0042803">
    <property type="term" value="F:protein homodimerization activity"/>
    <property type="evidence" value="ECO:0007669"/>
    <property type="project" value="UniProtKB-ARBA"/>
</dbReference>
<dbReference type="SUPFAM" id="SSF52540">
    <property type="entry name" value="P-loop containing nucleoside triphosphate hydrolases"/>
    <property type="match status" value="1"/>
</dbReference>
<comment type="catalytic activity">
    <reaction evidence="8">
        <text>(7R,8S)-8-amino-7-(carboxyamino)nonanoate + ATP = (4R,5S)-dethiobiotin + ADP + phosphate + H(+)</text>
        <dbReference type="Rhea" id="RHEA:63684"/>
        <dbReference type="ChEBI" id="CHEBI:15378"/>
        <dbReference type="ChEBI" id="CHEBI:30616"/>
        <dbReference type="ChEBI" id="CHEBI:43474"/>
        <dbReference type="ChEBI" id="CHEBI:149470"/>
        <dbReference type="ChEBI" id="CHEBI:149473"/>
        <dbReference type="ChEBI" id="CHEBI:456216"/>
    </reaction>
</comment>
<dbReference type="GO" id="GO:0005524">
    <property type="term" value="F:ATP binding"/>
    <property type="evidence" value="ECO:0007669"/>
    <property type="project" value="UniProtKB-UniRule"/>
</dbReference>
<feature type="binding site" evidence="9">
    <location>
        <begin position="213"/>
        <end position="215"/>
    </location>
    <ligand>
        <name>ATP</name>
        <dbReference type="ChEBI" id="CHEBI:30616"/>
    </ligand>
</feature>
<comment type="subcellular location">
    <subcellularLocation>
        <location evidence="9">Cytoplasm</location>
    </subcellularLocation>
</comment>
<name>A0A7C4AIP6_9BACT</name>
<protein>
    <recommendedName>
        <fullName evidence="9">ATP-dependent dethiobiotin synthetase BioD</fullName>
        <ecNumber evidence="9">6.3.3.3</ecNumber>
    </recommendedName>
    <alternativeName>
        <fullName evidence="9">DTB synthetase</fullName>
        <shortName evidence="9">DTBS</shortName>
    </alternativeName>
    <alternativeName>
        <fullName evidence="9">Dethiobiotin synthase</fullName>
    </alternativeName>
</protein>
<evidence type="ECO:0000256" key="7">
    <source>
        <dbReference type="ARBA" id="ARBA00022842"/>
    </source>
</evidence>
<dbReference type="PANTHER" id="PTHR43210">
    <property type="entry name" value="DETHIOBIOTIN SYNTHETASE"/>
    <property type="match status" value="1"/>
</dbReference>
<dbReference type="InterPro" id="IPR027417">
    <property type="entry name" value="P-loop_NTPase"/>
</dbReference>
<comment type="pathway">
    <text evidence="9">Cofactor biosynthesis; biotin biosynthesis; biotin from 7,8-diaminononanoate: step 1/2.</text>
</comment>
<comment type="caution">
    <text evidence="9">Lacks conserved residue(s) required for the propagation of feature annotation.</text>
</comment>
<dbReference type="UniPathway" id="UPA00078">
    <property type="reaction ID" value="UER00161"/>
</dbReference>
<keyword evidence="4 9" id="KW-0547">Nucleotide-binding</keyword>
<comment type="similarity">
    <text evidence="9">Belongs to the dethiobiotin synthetase family.</text>
</comment>
<feature type="binding site" evidence="9">
    <location>
        <begin position="13"/>
        <end position="18"/>
    </location>
    <ligand>
        <name>ATP</name>
        <dbReference type="ChEBI" id="CHEBI:30616"/>
    </ligand>
</feature>
<dbReference type="GO" id="GO:0005829">
    <property type="term" value="C:cytosol"/>
    <property type="evidence" value="ECO:0007669"/>
    <property type="project" value="TreeGrafter"/>
</dbReference>
<evidence type="ECO:0000256" key="8">
    <source>
        <dbReference type="ARBA" id="ARBA00047386"/>
    </source>
</evidence>
<feature type="binding site" evidence="9">
    <location>
        <position position="55"/>
    </location>
    <ligand>
        <name>Mg(2+)</name>
        <dbReference type="ChEBI" id="CHEBI:18420"/>
    </ligand>
</feature>
<organism evidence="10">
    <name type="scientific">Thermodesulfovibrio aggregans</name>
    <dbReference type="NCBI Taxonomy" id="86166"/>
    <lineage>
        <taxon>Bacteria</taxon>
        <taxon>Pseudomonadati</taxon>
        <taxon>Nitrospirota</taxon>
        <taxon>Thermodesulfovibrionia</taxon>
        <taxon>Thermodesulfovibrionales</taxon>
        <taxon>Thermodesulfovibrionaceae</taxon>
        <taxon>Thermodesulfovibrio</taxon>
    </lineage>
</organism>
<keyword evidence="2 9" id="KW-0436">Ligase</keyword>
<feature type="binding site" evidence="9">
    <location>
        <begin position="116"/>
        <end position="119"/>
    </location>
    <ligand>
        <name>ATP</name>
        <dbReference type="ChEBI" id="CHEBI:30616"/>
    </ligand>
</feature>
<feature type="binding site" evidence="9">
    <location>
        <position position="116"/>
    </location>
    <ligand>
        <name>Mg(2+)</name>
        <dbReference type="ChEBI" id="CHEBI:18420"/>
    </ligand>
</feature>
<evidence type="ECO:0000256" key="3">
    <source>
        <dbReference type="ARBA" id="ARBA00022723"/>
    </source>
</evidence>
<keyword evidence="1 9" id="KW-0963">Cytoplasm</keyword>
<dbReference type="InterPro" id="IPR004472">
    <property type="entry name" value="DTB_synth_BioD"/>
</dbReference>
<dbReference type="Gene3D" id="3.40.50.300">
    <property type="entry name" value="P-loop containing nucleotide triphosphate hydrolases"/>
    <property type="match status" value="1"/>
</dbReference>
<comment type="cofactor">
    <cofactor evidence="9">
        <name>Mg(2+)</name>
        <dbReference type="ChEBI" id="CHEBI:18420"/>
    </cofactor>
</comment>
<comment type="catalytic activity">
    <reaction evidence="9">
        <text>(7R,8S)-7,8-diammoniononanoate + CO2 + ATP = (4R,5S)-dethiobiotin + ADP + phosphate + 3 H(+)</text>
        <dbReference type="Rhea" id="RHEA:15805"/>
        <dbReference type="ChEBI" id="CHEBI:15378"/>
        <dbReference type="ChEBI" id="CHEBI:16526"/>
        <dbReference type="ChEBI" id="CHEBI:30616"/>
        <dbReference type="ChEBI" id="CHEBI:43474"/>
        <dbReference type="ChEBI" id="CHEBI:149469"/>
        <dbReference type="ChEBI" id="CHEBI:149473"/>
        <dbReference type="ChEBI" id="CHEBI:456216"/>
        <dbReference type="EC" id="6.3.3.3"/>
    </reaction>
</comment>
<comment type="function">
    <text evidence="9">Catalyzes a mechanistically unusual reaction, the ATP-dependent insertion of CO2 between the N7 and N8 nitrogen atoms of 7,8-diaminopelargonic acid (DAPA, also called 7,8-diammoniononanoate) to form a ureido ring.</text>
</comment>
<dbReference type="PANTHER" id="PTHR43210:SF2">
    <property type="entry name" value="ATP-DEPENDENT DETHIOBIOTIN SYNTHETASE BIOD 2"/>
    <property type="match status" value="1"/>
</dbReference>
<feature type="binding site" evidence="9">
    <location>
        <position position="17"/>
    </location>
    <ligand>
        <name>Mg(2+)</name>
        <dbReference type="ChEBI" id="CHEBI:18420"/>
    </ligand>
</feature>
<dbReference type="AlphaFoldDB" id="A0A7C4AIP6"/>
<accession>A0A7C4AIP6</accession>
<sequence length="240" mass="26600">MKAGFFITGTDTGVGKTIVTAAILRSFIKKGLRVGAMKVIETGCLNKDGILLPGDGMFLRDMAEMNDSVDLITPIKFENPLSPLVASRIEDTEVELHRVFKSFETLKKKYDYLFVEGIGGLMVPLIKKEKGKSFYFVRDLIKDIGLPAIVVTRPTLGTINHTVLTVEALKNKKIPVKGYIINFSEPVKNDIAEKTNFEILKEIVDAPCLGILPYLTELNKDRIGETALQSLEIEELIQGV</sequence>
<reference evidence="10" key="1">
    <citation type="journal article" date="2020" name="mSystems">
        <title>Genome- and Community-Level Interaction Insights into Carbon Utilization and Element Cycling Functions of Hydrothermarchaeota in Hydrothermal Sediment.</title>
        <authorList>
            <person name="Zhou Z."/>
            <person name="Liu Y."/>
            <person name="Xu W."/>
            <person name="Pan J."/>
            <person name="Luo Z.H."/>
            <person name="Li M."/>
        </authorList>
    </citation>
    <scope>NUCLEOTIDE SEQUENCE [LARGE SCALE GENOMIC DNA]</scope>
    <source>
        <strain evidence="10">SpSt-788</strain>
    </source>
</reference>
<comment type="caution">
    <text evidence="10">The sequence shown here is derived from an EMBL/GenBank/DDBJ whole genome shotgun (WGS) entry which is preliminary data.</text>
</comment>
<keyword evidence="5 9" id="KW-0093">Biotin biosynthesis</keyword>
<evidence type="ECO:0000256" key="4">
    <source>
        <dbReference type="ARBA" id="ARBA00022741"/>
    </source>
</evidence>
<comment type="subunit">
    <text evidence="9">Homodimer.</text>
</comment>
<proteinExistence type="inferred from homology"/>
<dbReference type="HAMAP" id="MF_00336">
    <property type="entry name" value="BioD"/>
    <property type="match status" value="1"/>
</dbReference>
<dbReference type="Pfam" id="PF13500">
    <property type="entry name" value="AAA_26"/>
    <property type="match status" value="1"/>
</dbReference>
<feature type="binding site" evidence="9">
    <location>
        <position position="55"/>
    </location>
    <ligand>
        <name>ATP</name>
        <dbReference type="ChEBI" id="CHEBI:30616"/>
    </ligand>
</feature>
<keyword evidence="6 9" id="KW-0067">ATP-binding</keyword>
<dbReference type="EC" id="6.3.3.3" evidence="9"/>
<feature type="binding site" evidence="9">
    <location>
        <position position="42"/>
    </location>
    <ligand>
        <name>substrate</name>
    </ligand>
</feature>
<dbReference type="GO" id="GO:0009102">
    <property type="term" value="P:biotin biosynthetic process"/>
    <property type="evidence" value="ECO:0007669"/>
    <property type="project" value="UniProtKB-UniRule"/>
</dbReference>
<evidence type="ECO:0000256" key="9">
    <source>
        <dbReference type="HAMAP-Rule" id="MF_00336"/>
    </source>
</evidence>
<feature type="active site" evidence="9">
    <location>
        <position position="38"/>
    </location>
</feature>
<dbReference type="GO" id="GO:0004141">
    <property type="term" value="F:dethiobiotin synthase activity"/>
    <property type="evidence" value="ECO:0007669"/>
    <property type="project" value="UniProtKB-UniRule"/>
</dbReference>
<dbReference type="FunFam" id="3.40.50.300:FF:000292">
    <property type="entry name" value="ATP-dependent dethiobiotin synthetase BioD"/>
    <property type="match status" value="1"/>
</dbReference>
<evidence type="ECO:0000256" key="6">
    <source>
        <dbReference type="ARBA" id="ARBA00022840"/>
    </source>
</evidence>
<dbReference type="GO" id="GO:0000287">
    <property type="term" value="F:magnesium ion binding"/>
    <property type="evidence" value="ECO:0007669"/>
    <property type="project" value="UniProtKB-UniRule"/>
</dbReference>
<dbReference type="CDD" id="cd03109">
    <property type="entry name" value="DTBS"/>
    <property type="match status" value="1"/>
</dbReference>